<gene>
    <name evidence="1" type="ORF">CK203_109924</name>
</gene>
<dbReference type="InterPro" id="IPR023213">
    <property type="entry name" value="CAT-like_dom_sf"/>
</dbReference>
<reference evidence="1 2" key="1">
    <citation type="journal article" date="2018" name="PLoS Genet.">
        <title>Population sequencing reveals clonal diversity and ancestral inbreeding in the grapevine cultivar Chardonnay.</title>
        <authorList>
            <person name="Roach M.J."/>
            <person name="Johnson D.L."/>
            <person name="Bohlmann J."/>
            <person name="van Vuuren H.J."/>
            <person name="Jones S.J."/>
            <person name="Pretorius I.S."/>
            <person name="Schmidt S.A."/>
            <person name="Borneman A.R."/>
        </authorList>
    </citation>
    <scope>NUCLEOTIDE SEQUENCE [LARGE SCALE GENOMIC DNA]</scope>
    <source>
        <strain evidence="2">cv. Chardonnay</strain>
        <tissue evidence="1">Leaf</tissue>
    </source>
</reference>
<organism evidence="1 2">
    <name type="scientific">Vitis vinifera</name>
    <name type="common">Grape</name>
    <dbReference type="NCBI Taxonomy" id="29760"/>
    <lineage>
        <taxon>Eukaryota</taxon>
        <taxon>Viridiplantae</taxon>
        <taxon>Streptophyta</taxon>
        <taxon>Embryophyta</taxon>
        <taxon>Tracheophyta</taxon>
        <taxon>Spermatophyta</taxon>
        <taxon>Magnoliopsida</taxon>
        <taxon>eudicotyledons</taxon>
        <taxon>Gunneridae</taxon>
        <taxon>Pentapetalae</taxon>
        <taxon>rosids</taxon>
        <taxon>Vitales</taxon>
        <taxon>Vitaceae</taxon>
        <taxon>Viteae</taxon>
        <taxon>Vitis</taxon>
    </lineage>
</organism>
<dbReference type="Proteomes" id="UP000288805">
    <property type="component" value="Unassembled WGS sequence"/>
</dbReference>
<name>A0A438CS79_VITVI</name>
<dbReference type="Gene3D" id="3.30.559.10">
    <property type="entry name" value="Chloramphenicol acetyltransferase-like domain"/>
    <property type="match status" value="1"/>
</dbReference>
<dbReference type="PROSITE" id="PS51257">
    <property type="entry name" value="PROKAR_LIPOPROTEIN"/>
    <property type="match status" value="1"/>
</dbReference>
<dbReference type="EMBL" id="QGNW01002043">
    <property type="protein sequence ID" value="RVW26066.1"/>
    <property type="molecule type" value="Genomic_DNA"/>
</dbReference>
<accession>A0A438CS79</accession>
<protein>
    <submittedName>
        <fullName evidence="1">Uncharacterized protein</fullName>
    </submittedName>
</protein>
<evidence type="ECO:0000313" key="2">
    <source>
        <dbReference type="Proteomes" id="UP000288805"/>
    </source>
</evidence>
<evidence type="ECO:0000313" key="1">
    <source>
        <dbReference type="EMBL" id="RVW26066.1"/>
    </source>
</evidence>
<sequence length="217" mass="24843">MRIRWLAFKAVEMAVPICSWASCKLFTAWKYIHLHPGTLWNCLTSSVFQPCILLNMGEWDSVRKWYGHGNTTLSCYCTRVRIVRIRLKGLEMMDDRMEMDEVGHGLMDMHGDGNSDRNKREGKWHVEYSYRESATFGKPPDVDDPQNFMATLLDRLKNSLALTLDHFYLHAGHLVTKEDSSPSYMVFVGYNNSPGAQFIHAAADMTISGILSLIYIP</sequence>
<dbReference type="AlphaFoldDB" id="A0A438CS79"/>
<comment type="caution">
    <text evidence="1">The sequence shown here is derived from an EMBL/GenBank/DDBJ whole genome shotgun (WGS) entry which is preliminary data.</text>
</comment>
<proteinExistence type="predicted"/>
<dbReference type="Pfam" id="PF02458">
    <property type="entry name" value="Transferase"/>
    <property type="match status" value="1"/>
</dbReference>